<comment type="caution">
    <text evidence="15">The sequence shown here is derived from an EMBL/GenBank/DDBJ whole genome shotgun (WGS) entry which is preliminary data.</text>
</comment>
<name>A0A550JD93_9BACT</name>
<comment type="subcellular location">
    <subcellularLocation>
        <location evidence="1 10">Cell outer membrane</location>
        <topology evidence="1 10">Multi-pass membrane protein</topology>
    </subcellularLocation>
</comment>
<evidence type="ECO:0000256" key="7">
    <source>
        <dbReference type="ARBA" id="ARBA00023077"/>
    </source>
</evidence>
<keyword evidence="2 10" id="KW-0813">Transport</keyword>
<feature type="signal peptide" evidence="12">
    <location>
        <begin position="1"/>
        <end position="22"/>
    </location>
</feature>
<proteinExistence type="inferred from homology"/>
<dbReference type="PANTHER" id="PTHR30069:SF53">
    <property type="entry name" value="COLICIN I RECEPTOR-RELATED"/>
    <property type="match status" value="1"/>
</dbReference>
<dbReference type="CDD" id="cd01347">
    <property type="entry name" value="ligand_gated_channel"/>
    <property type="match status" value="1"/>
</dbReference>
<keyword evidence="3 10" id="KW-1134">Transmembrane beta strand</keyword>
<comment type="similarity">
    <text evidence="10 11">Belongs to the TonB-dependent receptor family.</text>
</comment>
<reference evidence="15 16" key="1">
    <citation type="submission" date="2019-07" db="EMBL/GenBank/DDBJ databases">
        <title>Insights of Desulfuromonas acetexigens electromicrobiology.</title>
        <authorList>
            <person name="Katuri K."/>
            <person name="Sapireddy V."/>
            <person name="Shaw D.R."/>
            <person name="Saikaly P."/>
        </authorList>
    </citation>
    <scope>NUCLEOTIDE SEQUENCE [LARGE SCALE GENOMIC DNA]</scope>
    <source>
        <strain evidence="15 16">2873</strain>
    </source>
</reference>
<dbReference type="GO" id="GO:0009279">
    <property type="term" value="C:cell outer membrane"/>
    <property type="evidence" value="ECO:0007669"/>
    <property type="project" value="UniProtKB-SubCell"/>
</dbReference>
<dbReference type="Pfam" id="PF07715">
    <property type="entry name" value="Plug"/>
    <property type="match status" value="1"/>
</dbReference>
<dbReference type="InterPro" id="IPR037066">
    <property type="entry name" value="Plug_dom_sf"/>
</dbReference>
<dbReference type="InterPro" id="IPR036942">
    <property type="entry name" value="Beta-barrel_TonB_sf"/>
</dbReference>
<evidence type="ECO:0000259" key="14">
    <source>
        <dbReference type="Pfam" id="PF07715"/>
    </source>
</evidence>
<dbReference type="PANTHER" id="PTHR30069">
    <property type="entry name" value="TONB-DEPENDENT OUTER MEMBRANE RECEPTOR"/>
    <property type="match status" value="1"/>
</dbReference>
<evidence type="ECO:0000256" key="2">
    <source>
        <dbReference type="ARBA" id="ARBA00022448"/>
    </source>
</evidence>
<organism evidence="15 16">
    <name type="scientific">Trichloromonas acetexigens</name>
    <dbReference type="NCBI Taxonomy" id="38815"/>
    <lineage>
        <taxon>Bacteria</taxon>
        <taxon>Pseudomonadati</taxon>
        <taxon>Thermodesulfobacteriota</taxon>
        <taxon>Desulfuromonadia</taxon>
        <taxon>Desulfuromonadales</taxon>
        <taxon>Trichloromonadaceae</taxon>
        <taxon>Trichloromonas</taxon>
    </lineage>
</organism>
<dbReference type="OrthoDB" id="9800913at2"/>
<evidence type="ECO:0000259" key="13">
    <source>
        <dbReference type="Pfam" id="PF00593"/>
    </source>
</evidence>
<accession>A0A550JD93</accession>
<gene>
    <name evidence="15" type="ORF">FL622_09710</name>
</gene>
<keyword evidence="4 10" id="KW-0812">Transmembrane</keyword>
<evidence type="ECO:0000256" key="1">
    <source>
        <dbReference type="ARBA" id="ARBA00004571"/>
    </source>
</evidence>
<keyword evidence="9 10" id="KW-0998">Cell outer membrane</keyword>
<evidence type="ECO:0000313" key="15">
    <source>
        <dbReference type="EMBL" id="TRO81174.1"/>
    </source>
</evidence>
<evidence type="ECO:0000256" key="12">
    <source>
        <dbReference type="SAM" id="SignalP"/>
    </source>
</evidence>
<dbReference type="InterPro" id="IPR000531">
    <property type="entry name" value="Beta-barrel_TonB"/>
</dbReference>
<feature type="chain" id="PRO_5021729147" evidence="12">
    <location>
        <begin position="23"/>
        <end position="608"/>
    </location>
</feature>
<dbReference type="EMBL" id="VJVV01000006">
    <property type="protein sequence ID" value="TRO81174.1"/>
    <property type="molecule type" value="Genomic_DNA"/>
</dbReference>
<evidence type="ECO:0000313" key="16">
    <source>
        <dbReference type="Proteomes" id="UP000317155"/>
    </source>
</evidence>
<feature type="domain" description="TonB-dependent receptor-like beta-barrel" evidence="13">
    <location>
        <begin position="170"/>
        <end position="582"/>
    </location>
</feature>
<dbReference type="AlphaFoldDB" id="A0A550JD93"/>
<evidence type="ECO:0000256" key="5">
    <source>
        <dbReference type="ARBA" id="ARBA00022729"/>
    </source>
</evidence>
<evidence type="ECO:0000256" key="6">
    <source>
        <dbReference type="ARBA" id="ARBA00023065"/>
    </source>
</evidence>
<dbReference type="GO" id="GO:0006811">
    <property type="term" value="P:monoatomic ion transport"/>
    <property type="evidence" value="ECO:0007669"/>
    <property type="project" value="UniProtKB-KW"/>
</dbReference>
<dbReference type="PROSITE" id="PS52016">
    <property type="entry name" value="TONB_DEPENDENT_REC_3"/>
    <property type="match status" value="1"/>
</dbReference>
<dbReference type="Proteomes" id="UP000317155">
    <property type="component" value="Unassembled WGS sequence"/>
</dbReference>
<evidence type="ECO:0000256" key="9">
    <source>
        <dbReference type="ARBA" id="ARBA00023237"/>
    </source>
</evidence>
<protein>
    <submittedName>
        <fullName evidence="15">TonB-dependent receptor</fullName>
    </submittedName>
</protein>
<evidence type="ECO:0000256" key="8">
    <source>
        <dbReference type="ARBA" id="ARBA00023136"/>
    </source>
</evidence>
<keyword evidence="7 11" id="KW-0798">TonB box</keyword>
<dbReference type="Gene3D" id="2.170.130.10">
    <property type="entry name" value="TonB-dependent receptor, plug domain"/>
    <property type="match status" value="1"/>
</dbReference>
<evidence type="ECO:0000256" key="10">
    <source>
        <dbReference type="PROSITE-ProRule" id="PRU01360"/>
    </source>
</evidence>
<evidence type="ECO:0000256" key="4">
    <source>
        <dbReference type="ARBA" id="ARBA00022692"/>
    </source>
</evidence>
<dbReference type="SUPFAM" id="SSF56935">
    <property type="entry name" value="Porins"/>
    <property type="match status" value="1"/>
</dbReference>
<dbReference type="InterPro" id="IPR039426">
    <property type="entry name" value="TonB-dep_rcpt-like"/>
</dbReference>
<dbReference type="Pfam" id="PF00593">
    <property type="entry name" value="TonB_dep_Rec_b-barrel"/>
    <property type="match status" value="1"/>
</dbReference>
<keyword evidence="6" id="KW-0406">Ion transport</keyword>
<dbReference type="RefSeq" id="WP_092057902.1">
    <property type="nucleotide sequence ID" value="NZ_FOJJ01000038.1"/>
</dbReference>
<sequence>MFKRIVCLSLSLLFLPTFPVRAEVATLPGVVVTASPWAEPEETVTQDLRVITREEIEAKGAAFVTDLLRGQPGLHLAQSGGSGKNTSIFLRGGSSAQVLVLIDGVKINSPSTGSVDISGIAASDIERIEIIKGPQSTLYGSEAMAGVINIITRQGADQPKVSLTTEAGSYRTVKNTATFAGATDLWNYRLTADRFDSDGISVAKSGSERDGYQKSAVSSRIRLTPTEQAELGLNLRYSRDRSELDDFLYGVGPVDDRHFLQKRDNYLISVDGKINPTEHYEQSLTLSLAGERYRSKDADTLWNNSEIDTDTRIADWRHTFDFAPATVTAGFNFRREAADIEESFDESTDNRAAYLNGKLRFFDDSLILDGGIRHDNHETFGDHTTYRAGALYRLTSWGTRFKGNYGTGFRAPSLNDLYFPFWGNENLEPEKSRSFDAGIEQDFFDGRLILGAGWFRQRYHNLIQGNALTFTADNIGRARSEGWELEATLTPTDNLTLNAAFTTMDSVDLETDRRLSLRPEKTANASAEYRIAAFLISADYRYVGDRFDISADRRLPSYSLVDLRLSYDLSPTVTVFARGENVLDKDHQEVAGYETPDAAVYAGLRATF</sequence>
<feature type="domain" description="TonB-dependent receptor plug" evidence="14">
    <location>
        <begin position="42"/>
        <end position="147"/>
    </location>
</feature>
<keyword evidence="16" id="KW-1185">Reference proteome</keyword>
<keyword evidence="8 10" id="KW-0472">Membrane</keyword>
<evidence type="ECO:0000256" key="11">
    <source>
        <dbReference type="RuleBase" id="RU003357"/>
    </source>
</evidence>
<dbReference type="GO" id="GO:0015889">
    <property type="term" value="P:cobalamin transport"/>
    <property type="evidence" value="ECO:0007669"/>
    <property type="project" value="TreeGrafter"/>
</dbReference>
<keyword evidence="15" id="KW-0675">Receptor</keyword>
<evidence type="ECO:0000256" key="3">
    <source>
        <dbReference type="ARBA" id="ARBA00022452"/>
    </source>
</evidence>
<keyword evidence="5 12" id="KW-0732">Signal</keyword>
<dbReference type="InterPro" id="IPR012910">
    <property type="entry name" value="Plug_dom"/>
</dbReference>
<dbReference type="Gene3D" id="2.40.170.20">
    <property type="entry name" value="TonB-dependent receptor, beta-barrel domain"/>
    <property type="match status" value="1"/>
</dbReference>